<organism evidence="3 4">
    <name type="scientific">Sphingomonas liriopis</name>
    <dbReference type="NCBI Taxonomy" id="2949094"/>
    <lineage>
        <taxon>Bacteria</taxon>
        <taxon>Pseudomonadati</taxon>
        <taxon>Pseudomonadota</taxon>
        <taxon>Alphaproteobacteria</taxon>
        <taxon>Sphingomonadales</taxon>
        <taxon>Sphingomonadaceae</taxon>
        <taxon>Sphingomonas</taxon>
    </lineage>
</organism>
<dbReference type="InterPro" id="IPR052173">
    <property type="entry name" value="Beta-lactam_resp_regulator"/>
</dbReference>
<name>A0A9X2HYN6_9SPHN</name>
<gene>
    <name evidence="3" type="ORF">M9979_13905</name>
</gene>
<keyword evidence="1" id="KW-0812">Transmembrane</keyword>
<evidence type="ECO:0000259" key="2">
    <source>
        <dbReference type="Pfam" id="PF05569"/>
    </source>
</evidence>
<accession>A0A9X2HYN6</accession>
<keyword evidence="1" id="KW-0472">Membrane</keyword>
<evidence type="ECO:0000256" key="1">
    <source>
        <dbReference type="SAM" id="Phobius"/>
    </source>
</evidence>
<dbReference type="Pfam" id="PF05569">
    <property type="entry name" value="Peptidase_M56"/>
    <property type="match status" value="1"/>
</dbReference>
<dbReference type="InterPro" id="IPR008756">
    <property type="entry name" value="Peptidase_M56"/>
</dbReference>
<dbReference type="EMBL" id="JAMLDY010000018">
    <property type="protein sequence ID" value="MCP3735963.1"/>
    <property type="molecule type" value="Genomic_DNA"/>
</dbReference>
<dbReference type="CDD" id="cd07341">
    <property type="entry name" value="M56_BlaR1_MecR1_like"/>
    <property type="match status" value="1"/>
</dbReference>
<comment type="caution">
    <text evidence="3">The sequence shown here is derived from an EMBL/GenBank/DDBJ whole genome shotgun (WGS) entry which is preliminary data.</text>
</comment>
<dbReference type="Proteomes" id="UP001139486">
    <property type="component" value="Unassembled WGS sequence"/>
</dbReference>
<protein>
    <submittedName>
        <fullName evidence="3">M56 family metallopeptidase</fullName>
    </submittedName>
</protein>
<keyword evidence="4" id="KW-1185">Reference proteome</keyword>
<evidence type="ECO:0000313" key="4">
    <source>
        <dbReference type="Proteomes" id="UP001139486"/>
    </source>
</evidence>
<dbReference type="AlphaFoldDB" id="A0A9X2HYN6"/>
<feature type="domain" description="Peptidase M56" evidence="2">
    <location>
        <begin position="13"/>
        <end position="277"/>
    </location>
</feature>
<proteinExistence type="predicted"/>
<feature type="transmembrane region" description="Helical" evidence="1">
    <location>
        <begin position="100"/>
        <end position="120"/>
    </location>
</feature>
<dbReference type="PANTHER" id="PTHR34978:SF3">
    <property type="entry name" value="SLR0241 PROTEIN"/>
    <property type="match status" value="1"/>
</dbReference>
<sequence>MSAALSGATAGWLVEALIASTLLMALVLLVRRPVRNAFGAQVGYLLWALPLLRLLLPPLPDAWRQVAVTPISRASETITIFVSDAGVADAAAPVAAAPSIGLIVGALWAAGALGFLIWHLTSHTRFCRRLLGTAARIEDLRGVRVIASDAAPGPLAFGVLRRYVAFPLDFADRYDADERELALAHEIGHHQRGDLIANWIALAVLAVHWFNPVAWRAFRAFRADQELANDARVLAGRSVIDRHAYACAIVKAAHGGAVSAACHLHTIDDLKGRIRMLSTSPHSRRRLAAGGALVSTLVLAGLGLTASGTSAAAALSDTVGKTVGIDLQAAPPVPPVPPVPVTPVGTPQPPAAPAAPAAPGVHGDKVHRVVIKRVDKDGKISTYTSSADGQFDDRDIQLLVDRSLAAAPEVRERRCADGKDGGPRQIVVGGDKPDKDGKRIMVICTNRIEAVANRSVTSIDTVKIRRDAMATALASVTASRADIAANRDMPAADRSKALAEMDEALAELRAEMASPDKD</sequence>
<evidence type="ECO:0000313" key="3">
    <source>
        <dbReference type="EMBL" id="MCP3735963.1"/>
    </source>
</evidence>
<keyword evidence="1" id="KW-1133">Transmembrane helix</keyword>
<feature type="transmembrane region" description="Helical" evidence="1">
    <location>
        <begin position="12"/>
        <end position="30"/>
    </location>
</feature>
<dbReference type="PANTHER" id="PTHR34978">
    <property type="entry name" value="POSSIBLE SENSOR-TRANSDUCER PROTEIN BLAR"/>
    <property type="match status" value="1"/>
</dbReference>
<reference evidence="3" key="1">
    <citation type="submission" date="2022-05" db="EMBL/GenBank/DDBJ databases">
        <title>Sphingomonas sp. strain RP10 Genome sequencing and assembly.</title>
        <authorList>
            <person name="Kim I."/>
        </authorList>
    </citation>
    <scope>NUCLEOTIDE SEQUENCE</scope>
    <source>
        <strain evidence="3">RP10</strain>
    </source>
</reference>
<feature type="transmembrane region" description="Helical" evidence="1">
    <location>
        <begin position="37"/>
        <end position="56"/>
    </location>
</feature>
<dbReference type="RefSeq" id="WP_254289960.1">
    <property type="nucleotide sequence ID" value="NZ_JAMLDY010000018.1"/>
</dbReference>